<dbReference type="EMBL" id="CP126215">
    <property type="protein sequence ID" value="WIA17343.1"/>
    <property type="molecule type" value="Genomic_DNA"/>
</dbReference>
<dbReference type="SUPFAM" id="SSF56300">
    <property type="entry name" value="Metallo-dependent phosphatases"/>
    <property type="match status" value="1"/>
</dbReference>
<feature type="domain" description="Calcineurin-like phosphoesterase" evidence="2">
    <location>
        <begin position="26"/>
        <end position="167"/>
    </location>
</feature>
<organism evidence="3 4">
    <name type="scientific">Tetradesmus obliquus</name>
    <name type="common">Green alga</name>
    <name type="synonym">Acutodesmus obliquus</name>
    <dbReference type="NCBI Taxonomy" id="3088"/>
    <lineage>
        <taxon>Eukaryota</taxon>
        <taxon>Viridiplantae</taxon>
        <taxon>Chlorophyta</taxon>
        <taxon>core chlorophytes</taxon>
        <taxon>Chlorophyceae</taxon>
        <taxon>CS clade</taxon>
        <taxon>Sphaeropleales</taxon>
        <taxon>Scenedesmaceae</taxon>
        <taxon>Tetradesmus</taxon>
    </lineage>
</organism>
<dbReference type="Gene3D" id="3.60.21.10">
    <property type="match status" value="1"/>
</dbReference>
<accession>A0ABY8UCE3</accession>
<dbReference type="InterPro" id="IPR050126">
    <property type="entry name" value="Ap4A_hydrolase"/>
</dbReference>
<dbReference type="InterPro" id="IPR012337">
    <property type="entry name" value="RNaseH-like_sf"/>
</dbReference>
<dbReference type="Gene3D" id="3.30.420.10">
    <property type="entry name" value="Ribonuclease H-like superfamily/Ribonuclease H"/>
    <property type="match status" value="1"/>
</dbReference>
<evidence type="ECO:0000259" key="2">
    <source>
        <dbReference type="Pfam" id="PF00149"/>
    </source>
</evidence>
<dbReference type="SUPFAM" id="SSF53098">
    <property type="entry name" value="Ribonuclease H-like"/>
    <property type="match status" value="1"/>
</dbReference>
<dbReference type="Pfam" id="PF00149">
    <property type="entry name" value="Metallophos"/>
    <property type="match status" value="1"/>
</dbReference>
<sequence length="1016" mass="114228">MVHVAGNPLPAICHKVIRQSELGPGRLIVVGDVHGCLNEFFQLLDTLDFKYGYDNLLLTGDLVNKGPRSQEVVAALRALSESGQVWAVRGNNDDVALSAWYQLQAGVPLESLKKKARWVGQLQPEDVDYLNQLPFSIRVEGYNLVVVHAGMLPGTPLQQQQLATLTTMRDIAQAPDGSLIALERATESSTPWAGYWQGILSAPDMATYPAHYNSRRNKAIRQFLGFTDRNTRVTREYALQRGFPTVKALKDHAHGLLQGFPEDLWLDAHRRGEFDETPQRIRNDAARRTRLQQQAATPASKRLWPRRTDLVVHGRRSLPDGSLVPRLRKQVQASGTVKLKLSWKQQKAGAVARTSTQEVPFVVIGQLSKIKRLAQEYAKQLQQNELSQSPVISVDIDAVDIASVHVMQTNARADLADVRMTNIKHYQLDRVPMTYYDRGQGTCVFDAVKYLYTKQYPKCGLQTYFKDEVNFWSDIKAANFKRTGESCYDPAKQGVSTLDLYEGFCKPHGISMYGCEANGECFFFNQQPSAERYSKRPPLCYRVMGNHCYPDLALAKSLSQVRETYHLNRSLAPSSFKAGNTKRGDDRLSRIAAGKLVHVEDVSGLDHLRQLMQKTGTVPDGKRVSVYNNKIVSYELGGVTYVFGEQMDLVRDTYKAIGKEWDGQTFGALLWDLVEEVYGDNGLPKGRPNPEVSGDNEFDAAAFRAFNESKGITLINHVSKYVHNPGVQGGNSLGVIDSFARSIKHMVRTYALSHNNPRWGEYLQDVLGVYNETPHAGLKMMTPDWVFLHPDSMWHDMVAKVELNKRVNAALEASDYHTEDEVRAIMGTRRVHKVKLAGKLALGDMVMVLKDKASQFAKGPRRNLDRIFVVAELMPRLRYRVAEYADLLAKGLSPASDDWIAQVDLLDRVYARPELYKLSPEDLPEDGADLGLSVEEYQQAREHLREQLEEEGDLDDPEDRDFVAVKEEPDDEEIDEARGEPRIKEHERDEVLSEDGIRDQGEGDEVLSEDQSGIGG</sequence>
<feature type="compositionally biased region" description="Basic and acidic residues" evidence="1">
    <location>
        <begin position="976"/>
        <end position="1001"/>
    </location>
</feature>
<feature type="region of interest" description="Disordered" evidence="1">
    <location>
        <begin position="945"/>
        <end position="1016"/>
    </location>
</feature>
<proteinExistence type="predicted"/>
<evidence type="ECO:0000313" key="4">
    <source>
        <dbReference type="Proteomes" id="UP001244341"/>
    </source>
</evidence>
<dbReference type="PANTHER" id="PTHR42850">
    <property type="entry name" value="METALLOPHOSPHOESTERASE"/>
    <property type="match status" value="1"/>
</dbReference>
<feature type="compositionally biased region" description="Acidic residues" evidence="1">
    <location>
        <begin position="948"/>
        <end position="959"/>
    </location>
</feature>
<evidence type="ECO:0000256" key="1">
    <source>
        <dbReference type="SAM" id="MobiDB-lite"/>
    </source>
</evidence>
<dbReference type="InterPro" id="IPR004843">
    <property type="entry name" value="Calcineurin-like_PHP"/>
</dbReference>
<name>A0ABY8UCE3_TETOB</name>
<gene>
    <name evidence="3" type="ORF">OEZ85_014206</name>
</gene>
<dbReference type="PANTHER" id="PTHR42850:SF4">
    <property type="entry name" value="ZINC-DEPENDENT ENDOPOLYPHOSPHATASE"/>
    <property type="match status" value="1"/>
</dbReference>
<dbReference type="InterPro" id="IPR029052">
    <property type="entry name" value="Metallo-depent_PP-like"/>
</dbReference>
<dbReference type="CDD" id="cd00144">
    <property type="entry name" value="MPP_PPP_family"/>
    <property type="match status" value="1"/>
</dbReference>
<dbReference type="InterPro" id="IPR036397">
    <property type="entry name" value="RNaseH_sf"/>
</dbReference>
<reference evidence="3 4" key="1">
    <citation type="submission" date="2023-05" db="EMBL/GenBank/DDBJ databases">
        <title>A 100% complete, gapless, phased diploid assembly of the Scenedesmus obliquus UTEX 3031 genome.</title>
        <authorList>
            <person name="Biondi T.C."/>
            <person name="Hanschen E.R."/>
            <person name="Kwon T."/>
            <person name="Eng W."/>
            <person name="Kruse C.P.S."/>
            <person name="Koehler S.I."/>
            <person name="Kunde Y."/>
            <person name="Gleasner C.D."/>
            <person name="You Mak K.T."/>
            <person name="Polle J."/>
            <person name="Hovde B.T."/>
            <person name="Starkenburg S.R."/>
        </authorList>
    </citation>
    <scope>NUCLEOTIDE SEQUENCE [LARGE SCALE GENOMIC DNA]</scope>
    <source>
        <strain evidence="3 4">DOE0152z</strain>
    </source>
</reference>
<dbReference type="Proteomes" id="UP001244341">
    <property type="component" value="Chromosome 8b"/>
</dbReference>
<evidence type="ECO:0000313" key="3">
    <source>
        <dbReference type="EMBL" id="WIA17343.1"/>
    </source>
</evidence>
<protein>
    <recommendedName>
        <fullName evidence="2">Calcineurin-like phosphoesterase domain-containing protein</fullName>
    </recommendedName>
</protein>
<keyword evidence="4" id="KW-1185">Reference proteome</keyword>